<dbReference type="InterPro" id="IPR000182">
    <property type="entry name" value="GNAT_dom"/>
</dbReference>
<feature type="domain" description="N-acetyltransferase" evidence="1">
    <location>
        <begin position="1"/>
        <end position="104"/>
    </location>
</feature>
<dbReference type="EMBL" id="CP074405">
    <property type="protein sequence ID" value="QVI61151.1"/>
    <property type="molecule type" value="Genomic_DNA"/>
</dbReference>
<proteinExistence type="predicted"/>
<name>A0ABX8D3W3_9CELL</name>
<organism evidence="2 3">
    <name type="scientific">Cellulomonas wangleii</name>
    <dbReference type="NCBI Taxonomy" id="2816956"/>
    <lineage>
        <taxon>Bacteria</taxon>
        <taxon>Bacillati</taxon>
        <taxon>Actinomycetota</taxon>
        <taxon>Actinomycetes</taxon>
        <taxon>Micrococcales</taxon>
        <taxon>Cellulomonadaceae</taxon>
        <taxon>Cellulomonas</taxon>
    </lineage>
</organism>
<dbReference type="CDD" id="cd04301">
    <property type="entry name" value="NAT_SF"/>
    <property type="match status" value="1"/>
</dbReference>
<gene>
    <name evidence="2" type="ORF">KG103_11610</name>
</gene>
<evidence type="ECO:0000259" key="1">
    <source>
        <dbReference type="PROSITE" id="PS51186"/>
    </source>
</evidence>
<dbReference type="PROSITE" id="PS51186">
    <property type="entry name" value="GNAT"/>
    <property type="match status" value="1"/>
</dbReference>
<dbReference type="InterPro" id="IPR016181">
    <property type="entry name" value="Acyl_CoA_acyltransferase"/>
</dbReference>
<protein>
    <submittedName>
        <fullName evidence="2">GNAT family N-acetyltransferase</fullName>
    </submittedName>
</protein>
<dbReference type="Proteomes" id="UP000677804">
    <property type="component" value="Chromosome"/>
</dbReference>
<evidence type="ECO:0000313" key="2">
    <source>
        <dbReference type="EMBL" id="QVI61151.1"/>
    </source>
</evidence>
<keyword evidence="3" id="KW-1185">Reference proteome</keyword>
<reference evidence="2 3" key="1">
    <citation type="submission" date="2021-05" db="EMBL/GenBank/DDBJ databases">
        <title>Novel species in genus Cellulomonas.</title>
        <authorList>
            <person name="Zhang G."/>
        </authorList>
    </citation>
    <scope>NUCLEOTIDE SEQUENCE [LARGE SCALE GENOMIC DNA]</scope>
    <source>
        <strain evidence="3">zg-ZUI222</strain>
    </source>
</reference>
<dbReference type="RefSeq" id="WP_207340998.1">
    <property type="nucleotide sequence ID" value="NZ_CP074405.1"/>
</dbReference>
<dbReference type="Pfam" id="PF13508">
    <property type="entry name" value="Acetyltransf_7"/>
    <property type="match status" value="1"/>
</dbReference>
<accession>A0ABX8D3W3</accession>
<evidence type="ECO:0000313" key="3">
    <source>
        <dbReference type="Proteomes" id="UP000677804"/>
    </source>
</evidence>
<dbReference type="SUPFAM" id="SSF55729">
    <property type="entry name" value="Acyl-CoA N-acyltransferases (Nat)"/>
    <property type="match status" value="1"/>
</dbReference>
<sequence>MLRALVGARRATQVLGALGGAGALAPTTPGPYLNYLAVHPAHQSRGRGGELLDHGIGALRDVTGTPWLGTTDPRNLPFYERHGFSTAGTHVLGDDGPVLTVLHG</sequence>
<dbReference type="Gene3D" id="3.40.630.30">
    <property type="match status" value="1"/>
</dbReference>